<sequence>MAEKKEKKSSKQYMRDSKKIYEKPIMGKVTLFADQVLGGCSAPIQGSTCVIPDTGFS</sequence>
<dbReference type="KEGG" id="eaj:Q3M24_04205"/>
<dbReference type="EMBL" id="CP159373">
    <property type="protein sequence ID" value="XCN73967.1"/>
    <property type="molecule type" value="Genomic_DNA"/>
</dbReference>
<evidence type="ECO:0008006" key="2">
    <source>
        <dbReference type="Google" id="ProtNLM"/>
    </source>
</evidence>
<name>A0AAU8LYM1_9BACT</name>
<evidence type="ECO:0000313" key="1">
    <source>
        <dbReference type="EMBL" id="XCN73967.1"/>
    </source>
</evidence>
<accession>A0AAU8LYM1</accession>
<dbReference type="AlphaFoldDB" id="A0AAU8LYM1"/>
<reference evidence="1" key="2">
    <citation type="submission" date="2024-06" db="EMBL/GenBank/DDBJ databases">
        <authorList>
            <person name="Plum-Jensen L.E."/>
            <person name="Schramm A."/>
            <person name="Marshall I.P.G."/>
        </authorList>
    </citation>
    <scope>NUCLEOTIDE SEQUENCE</scope>
    <source>
        <strain evidence="1">Rat1</strain>
    </source>
</reference>
<organism evidence="1">
    <name type="scientific">Candidatus Electrothrix aestuarii</name>
    <dbReference type="NCBI Taxonomy" id="3062594"/>
    <lineage>
        <taxon>Bacteria</taxon>
        <taxon>Pseudomonadati</taxon>
        <taxon>Thermodesulfobacteriota</taxon>
        <taxon>Desulfobulbia</taxon>
        <taxon>Desulfobulbales</taxon>
        <taxon>Desulfobulbaceae</taxon>
        <taxon>Candidatus Electrothrix</taxon>
    </lineage>
</organism>
<protein>
    <recommendedName>
        <fullName evidence="2">RiPP</fullName>
    </recommendedName>
</protein>
<reference evidence="1" key="1">
    <citation type="journal article" date="2024" name="Syst. Appl. Microbiol.">
        <title>First single-strain enrichments of Electrothrix cable bacteria, description of E. aestuarii sp. nov. and E. rattekaaiensis sp. nov., and proposal of a cable bacteria taxonomy following the rules of the SeqCode.</title>
        <authorList>
            <person name="Plum-Jensen L.E."/>
            <person name="Schramm A."/>
            <person name="Marshall I.P.G."/>
        </authorList>
    </citation>
    <scope>NUCLEOTIDE SEQUENCE</scope>
    <source>
        <strain evidence="1">Rat1</strain>
    </source>
</reference>
<gene>
    <name evidence="1" type="ORF">Q3M24_04205</name>
</gene>
<proteinExistence type="predicted"/>